<dbReference type="PANTHER" id="PTHR21621:SF0">
    <property type="entry name" value="BETA-CITRYLGLUTAMATE SYNTHASE B-RELATED"/>
    <property type="match status" value="1"/>
</dbReference>
<dbReference type="GO" id="GO:0009432">
    <property type="term" value="P:SOS response"/>
    <property type="evidence" value="ECO:0007669"/>
    <property type="project" value="TreeGrafter"/>
</dbReference>
<dbReference type="Gene3D" id="3.30.470.20">
    <property type="entry name" value="ATP-grasp fold, B domain"/>
    <property type="match status" value="1"/>
</dbReference>
<dbReference type="PANTHER" id="PTHR21621">
    <property type="entry name" value="RIBOSOMAL PROTEIN S6 MODIFICATION PROTEIN"/>
    <property type="match status" value="1"/>
</dbReference>
<reference evidence="1" key="1">
    <citation type="submission" date="2022-04" db="EMBL/GenBank/DDBJ databases">
        <title>Xanthomonas prunicola pv. tritici, a pathogen causing a previously unreported foliar disease of wheat.</title>
        <authorList>
            <person name="Clavijo F."/>
            <person name="Curland R.D."/>
            <person name="Dill-Macky R."/>
            <person name="Pereyra S."/>
            <person name="Roman-Reyna V."/>
            <person name="Siri M.I."/>
        </authorList>
    </citation>
    <scope>NUCLEOTIDE SEQUENCE</scope>
    <source>
        <strain evidence="1">CIX249</strain>
    </source>
</reference>
<name>A0A9Q9MNU4_9XANT</name>
<dbReference type="RefSeq" id="WP_252162298.1">
    <property type="nucleotide sequence ID" value="NZ_CP094827.1"/>
</dbReference>
<evidence type="ECO:0008006" key="3">
    <source>
        <dbReference type="Google" id="ProtNLM"/>
    </source>
</evidence>
<dbReference type="Proteomes" id="UP001058381">
    <property type="component" value="Chromosome"/>
</dbReference>
<evidence type="ECO:0000313" key="2">
    <source>
        <dbReference type="Proteomes" id="UP001058381"/>
    </source>
</evidence>
<dbReference type="GeneID" id="75153054"/>
<accession>A0A9Q9MNU4</accession>
<protein>
    <recommendedName>
        <fullName evidence="3">ATP-grasp domain-containing protein</fullName>
    </recommendedName>
</protein>
<gene>
    <name evidence="1" type="ORF">M0D43_16835</name>
</gene>
<dbReference type="EMBL" id="CP096142">
    <property type="protein sequence ID" value="UXA64587.1"/>
    <property type="molecule type" value="Genomic_DNA"/>
</dbReference>
<dbReference type="GO" id="GO:0005737">
    <property type="term" value="C:cytoplasm"/>
    <property type="evidence" value="ECO:0007669"/>
    <property type="project" value="TreeGrafter"/>
</dbReference>
<sequence length="364" mass="40745">MDKPLIILTSAYDYHATAVKWALEARGRDVILWDGFAEEQSGHATYGLDGASSSLFLGEQCCDAFASAWFRRRSPYRSIRDANPEGIAFLKNELSSVHEALGLSIEQRSHYVVGGSSSRNASSKLLQLETARLCGLTVPDTLISNDFQQVSSFALRYERILVKHFLPHYWGHTATGQIRTVAPSVINDISLINRRSIEICPAIYQELLDKAYEIRVTVIGDRIFSAKIESRTGGAFLDWRQEYGNSDLAMSVMILDSSTEASIRQLMSVLNLRYGCLDFAVDRQGRVIFLEVNPGGQFLFVEDFVPELHLLDAFASMLAHGSPSYPLGSSDVVTDAAFMESEDYRQWQSARPQGRDNDRFVTFI</sequence>
<evidence type="ECO:0000313" key="1">
    <source>
        <dbReference type="EMBL" id="UXA64587.1"/>
    </source>
</evidence>
<dbReference type="SUPFAM" id="SSF56059">
    <property type="entry name" value="Glutathione synthetase ATP-binding domain-like"/>
    <property type="match status" value="1"/>
</dbReference>
<dbReference type="GO" id="GO:0018169">
    <property type="term" value="F:ribosomal S6-glutamic acid ligase activity"/>
    <property type="evidence" value="ECO:0007669"/>
    <property type="project" value="TreeGrafter"/>
</dbReference>
<dbReference type="AlphaFoldDB" id="A0A9Q9MNU4"/>
<organism evidence="1 2">
    <name type="scientific">Xanthomonas prunicola</name>
    <dbReference type="NCBI Taxonomy" id="2053930"/>
    <lineage>
        <taxon>Bacteria</taxon>
        <taxon>Pseudomonadati</taxon>
        <taxon>Pseudomonadota</taxon>
        <taxon>Gammaproteobacteria</taxon>
        <taxon>Lysobacterales</taxon>
        <taxon>Lysobacteraceae</taxon>
        <taxon>Xanthomonas</taxon>
    </lineage>
</organism>
<proteinExistence type="predicted"/>